<gene>
    <name evidence="2" type="ORF">METZ01_LOCUS422012</name>
</gene>
<feature type="transmembrane region" description="Helical" evidence="1">
    <location>
        <begin position="31"/>
        <end position="48"/>
    </location>
</feature>
<keyword evidence="1" id="KW-0812">Transmembrane</keyword>
<protein>
    <submittedName>
        <fullName evidence="2">Uncharacterized protein</fullName>
    </submittedName>
</protein>
<name>A0A382XFM9_9ZZZZ</name>
<keyword evidence="1" id="KW-0472">Membrane</keyword>
<sequence length="52" mass="6152">MLIHKIILSFFIVLSILALLDIFQNREPSHTLEWAVVFITVFYTWLFIGQTI</sequence>
<keyword evidence="1" id="KW-1133">Transmembrane helix</keyword>
<evidence type="ECO:0000313" key="2">
    <source>
        <dbReference type="EMBL" id="SVD69158.1"/>
    </source>
</evidence>
<feature type="transmembrane region" description="Helical" evidence="1">
    <location>
        <begin position="6"/>
        <end position="24"/>
    </location>
</feature>
<proteinExistence type="predicted"/>
<feature type="non-terminal residue" evidence="2">
    <location>
        <position position="52"/>
    </location>
</feature>
<evidence type="ECO:0000256" key="1">
    <source>
        <dbReference type="SAM" id="Phobius"/>
    </source>
</evidence>
<dbReference type="EMBL" id="UINC01166935">
    <property type="protein sequence ID" value="SVD69158.1"/>
    <property type="molecule type" value="Genomic_DNA"/>
</dbReference>
<reference evidence="2" key="1">
    <citation type="submission" date="2018-05" db="EMBL/GenBank/DDBJ databases">
        <authorList>
            <person name="Lanie J.A."/>
            <person name="Ng W.-L."/>
            <person name="Kazmierczak K.M."/>
            <person name="Andrzejewski T.M."/>
            <person name="Davidsen T.M."/>
            <person name="Wayne K.J."/>
            <person name="Tettelin H."/>
            <person name="Glass J.I."/>
            <person name="Rusch D."/>
            <person name="Podicherti R."/>
            <person name="Tsui H.-C.T."/>
            <person name="Winkler M.E."/>
        </authorList>
    </citation>
    <scope>NUCLEOTIDE SEQUENCE</scope>
</reference>
<dbReference type="AlphaFoldDB" id="A0A382XFM9"/>
<accession>A0A382XFM9</accession>
<organism evidence="2">
    <name type="scientific">marine metagenome</name>
    <dbReference type="NCBI Taxonomy" id="408172"/>
    <lineage>
        <taxon>unclassified sequences</taxon>
        <taxon>metagenomes</taxon>
        <taxon>ecological metagenomes</taxon>
    </lineage>
</organism>